<dbReference type="InterPro" id="IPR018197">
    <property type="entry name" value="Glycerate_kinase_RE-like"/>
</dbReference>
<dbReference type="Pfam" id="PF02595">
    <property type="entry name" value="Gly_kinase"/>
    <property type="match status" value="1"/>
</dbReference>
<dbReference type="RefSeq" id="WP_092254679.1">
    <property type="nucleotide sequence ID" value="NZ_CP047199.1"/>
</dbReference>
<dbReference type="Gene3D" id="3.90.1510.10">
    <property type="entry name" value="Glycerate kinase, domain 2"/>
    <property type="match status" value="1"/>
</dbReference>
<evidence type="ECO:0000256" key="2">
    <source>
        <dbReference type="ARBA" id="ARBA00022679"/>
    </source>
</evidence>
<evidence type="ECO:0000256" key="3">
    <source>
        <dbReference type="ARBA" id="ARBA00022777"/>
    </source>
</evidence>
<dbReference type="PANTHER" id="PTHR21599">
    <property type="entry name" value="GLYCERATE KINASE"/>
    <property type="match status" value="1"/>
</dbReference>
<dbReference type="Proteomes" id="UP000198929">
    <property type="component" value="Unassembled WGS sequence"/>
</dbReference>
<proteinExistence type="inferred from homology"/>
<dbReference type="EMBL" id="FOGQ01000001">
    <property type="protein sequence ID" value="SER39940.1"/>
    <property type="molecule type" value="Genomic_DNA"/>
</dbReference>
<evidence type="ECO:0000313" key="6">
    <source>
        <dbReference type="Proteomes" id="UP000198929"/>
    </source>
</evidence>
<sequence length="385" mass="39071">MTDSAHSPLDSLSGARAEDLTIVIAPDSFKGTASADQAAQWLGEGVRQIIANADIVLAPMADGGEGTSELFEGERITLPTTDAAGRLTEATYVYHAASTTAYIDVAAASGLPAVADNPVAATGDTYGTGVLIADAQTRGATRIVLGLGGSATVDGGTGILVAFGINPINQEGYTLRTGGTHLRELHDFDTATMNIPAAGVEWVLAADVTSPVTGPKGAAHVFGPQKGATAEEVELLDEGLARLCAVTGIAADTPGFGAAGAVPVGITWVSQLLYGNSDNVHLVSGAQLVADALGLPEKISQASLVITGEGKYDDQTAAGKVVDVVARLARESDVPVAIASGRFEAEVPEGAIAVELEAGLDVAEQMRRAGARIAVDYLNISTVQG</sequence>
<protein>
    <submittedName>
        <fullName evidence="5">Glycerate kinase</fullName>
    </submittedName>
</protein>
<comment type="similarity">
    <text evidence="1 4">Belongs to the glycerate kinase type-1 family.</text>
</comment>
<dbReference type="SUPFAM" id="SSF110738">
    <property type="entry name" value="Glycerate kinase I"/>
    <property type="match status" value="1"/>
</dbReference>
<dbReference type="PANTHER" id="PTHR21599:SF0">
    <property type="entry name" value="GLYCERATE KINASE"/>
    <property type="match status" value="1"/>
</dbReference>
<accession>A0A1H9NVG5</accession>
<keyword evidence="3 4" id="KW-0418">Kinase</keyword>
<evidence type="ECO:0000256" key="1">
    <source>
        <dbReference type="ARBA" id="ARBA00006284"/>
    </source>
</evidence>
<organism evidence="5 6">
    <name type="scientific">Corynebacterium cystitidis DSM 20524</name>
    <dbReference type="NCBI Taxonomy" id="1121357"/>
    <lineage>
        <taxon>Bacteria</taxon>
        <taxon>Bacillati</taxon>
        <taxon>Actinomycetota</taxon>
        <taxon>Actinomycetes</taxon>
        <taxon>Mycobacteriales</taxon>
        <taxon>Corynebacteriaceae</taxon>
        <taxon>Corynebacterium</taxon>
    </lineage>
</organism>
<dbReference type="PIRSF" id="PIRSF006078">
    <property type="entry name" value="GlxK"/>
    <property type="match status" value="1"/>
</dbReference>
<keyword evidence="6" id="KW-1185">Reference proteome</keyword>
<dbReference type="GO" id="GO:0008887">
    <property type="term" value="F:glycerate kinase activity"/>
    <property type="evidence" value="ECO:0007669"/>
    <property type="project" value="UniProtKB-UniRule"/>
</dbReference>
<dbReference type="InterPro" id="IPR004381">
    <property type="entry name" value="Glycerate_kinase"/>
</dbReference>
<dbReference type="Gene3D" id="3.40.50.10350">
    <property type="entry name" value="Glycerate kinase, domain 1"/>
    <property type="match status" value="1"/>
</dbReference>
<dbReference type="GO" id="GO:0031388">
    <property type="term" value="P:organic acid phosphorylation"/>
    <property type="evidence" value="ECO:0007669"/>
    <property type="project" value="UniProtKB-UniRule"/>
</dbReference>
<reference evidence="6" key="1">
    <citation type="submission" date="2016-10" db="EMBL/GenBank/DDBJ databases">
        <authorList>
            <person name="Varghese N."/>
            <person name="Submissions S."/>
        </authorList>
    </citation>
    <scope>NUCLEOTIDE SEQUENCE [LARGE SCALE GENOMIC DNA]</scope>
    <source>
        <strain evidence="6">DSM 20524</strain>
    </source>
</reference>
<evidence type="ECO:0000256" key="4">
    <source>
        <dbReference type="PIRNR" id="PIRNR006078"/>
    </source>
</evidence>
<dbReference type="NCBIfam" id="TIGR00045">
    <property type="entry name" value="glycerate kinase"/>
    <property type="match status" value="1"/>
</dbReference>
<name>A0A1H9NVG5_9CORY</name>
<keyword evidence="2 4" id="KW-0808">Transferase</keyword>
<evidence type="ECO:0000313" key="5">
    <source>
        <dbReference type="EMBL" id="SER39940.1"/>
    </source>
</evidence>
<dbReference type="STRING" id="1121357.SAMN05661109_00117"/>
<dbReference type="AlphaFoldDB" id="A0A1H9NVG5"/>
<dbReference type="InterPro" id="IPR036129">
    <property type="entry name" value="Glycerate_kinase_sf"/>
</dbReference>
<dbReference type="InterPro" id="IPR018193">
    <property type="entry name" value="Glyc_kinase_flavodox-like_fold"/>
</dbReference>
<gene>
    <name evidence="5" type="ORF">SAMN05661109_00117</name>
</gene>